<name>A0A136PMU3_9ACTN</name>
<organism evidence="2 3">
    <name type="scientific">Micromonospora rosaria</name>
    <dbReference type="NCBI Taxonomy" id="47874"/>
    <lineage>
        <taxon>Bacteria</taxon>
        <taxon>Bacillati</taxon>
        <taxon>Actinomycetota</taxon>
        <taxon>Actinomycetes</taxon>
        <taxon>Micromonosporales</taxon>
        <taxon>Micromonosporaceae</taxon>
        <taxon>Micromonospora</taxon>
    </lineage>
</organism>
<proteinExistence type="predicted"/>
<feature type="transmembrane region" description="Helical" evidence="1">
    <location>
        <begin position="69"/>
        <end position="88"/>
    </location>
</feature>
<keyword evidence="1" id="KW-0812">Transmembrane</keyword>
<protein>
    <submittedName>
        <fullName evidence="2">Uncharacterized protein</fullName>
    </submittedName>
</protein>
<sequence>MTVGPADRALPVALGPGVPVQRAAALDPAGELEVARRLADDADRHAQQAERYAHQPVLLPGWTPLARALAVYTGCAAIGVLMMLGLVLGNGIGLVDGFTLGAWMCAGLPALSFFGGYLILGRWGKPVLVAGTPPRYVHVGFLVCFLLVPIAYCAYLVLIRTFR</sequence>
<keyword evidence="3" id="KW-1185">Reference proteome</keyword>
<reference evidence="2 3" key="1">
    <citation type="submission" date="2016-01" db="EMBL/GenBank/DDBJ databases">
        <title>Whole genome sequence and analysis of Micromonospora rosaria DSM 803, which can produce antibacterial substance rosamicin.</title>
        <authorList>
            <person name="Yang H."/>
            <person name="He X."/>
            <person name="Zhu D."/>
        </authorList>
    </citation>
    <scope>NUCLEOTIDE SEQUENCE [LARGE SCALE GENOMIC DNA]</scope>
    <source>
        <strain evidence="2 3">DSM 803</strain>
    </source>
</reference>
<dbReference type="Proteomes" id="UP000070620">
    <property type="component" value="Unassembled WGS sequence"/>
</dbReference>
<gene>
    <name evidence="2" type="ORF">AWW66_22375</name>
</gene>
<evidence type="ECO:0000313" key="2">
    <source>
        <dbReference type="EMBL" id="KXK59790.1"/>
    </source>
</evidence>
<comment type="caution">
    <text evidence="2">The sequence shown here is derived from an EMBL/GenBank/DDBJ whole genome shotgun (WGS) entry which is preliminary data.</text>
</comment>
<feature type="transmembrane region" description="Helical" evidence="1">
    <location>
        <begin position="100"/>
        <end position="119"/>
    </location>
</feature>
<accession>A0A136PMU3</accession>
<dbReference type="AlphaFoldDB" id="A0A136PMU3"/>
<feature type="transmembrane region" description="Helical" evidence="1">
    <location>
        <begin position="139"/>
        <end position="158"/>
    </location>
</feature>
<evidence type="ECO:0000313" key="3">
    <source>
        <dbReference type="Proteomes" id="UP000070620"/>
    </source>
</evidence>
<dbReference type="EMBL" id="LRQV01000097">
    <property type="protein sequence ID" value="KXK59790.1"/>
    <property type="molecule type" value="Genomic_DNA"/>
</dbReference>
<keyword evidence="1" id="KW-0472">Membrane</keyword>
<keyword evidence="1" id="KW-1133">Transmembrane helix</keyword>
<evidence type="ECO:0000256" key="1">
    <source>
        <dbReference type="SAM" id="Phobius"/>
    </source>
</evidence>